<protein>
    <recommendedName>
        <fullName evidence="3">CopG family transcriptional regulator</fullName>
    </recommendedName>
</protein>
<reference evidence="1 2" key="1">
    <citation type="submission" date="2019-10" db="EMBL/GenBank/DDBJ databases">
        <title>Nocardia macrotermitis sp. nov. and Nocardia aurantia sp. nov., isolated from the gut of fungus growing-termite Macrotermes natalensis.</title>
        <authorList>
            <person name="Benndorf R."/>
            <person name="Schwitalla J."/>
            <person name="Martin K."/>
            <person name="De Beer W."/>
            <person name="Kaster A.-K."/>
            <person name="Vollmers J."/>
            <person name="Poulsen M."/>
            <person name="Beemelmanns C."/>
        </authorList>
    </citation>
    <scope>NUCLEOTIDE SEQUENCE [LARGE SCALE GENOMIC DNA]</scope>
    <source>
        <strain evidence="1 2">RB56</strain>
    </source>
</reference>
<evidence type="ECO:0000313" key="2">
    <source>
        <dbReference type="Proteomes" id="UP000431401"/>
    </source>
</evidence>
<dbReference type="Proteomes" id="UP000431401">
    <property type="component" value="Unassembled WGS sequence"/>
</dbReference>
<dbReference type="AlphaFoldDB" id="A0A7K0DQL7"/>
<comment type="caution">
    <text evidence="1">The sequence shown here is derived from an EMBL/GenBank/DDBJ whole genome shotgun (WGS) entry which is preliminary data.</text>
</comment>
<gene>
    <name evidence="1" type="ORF">NRB56_34610</name>
</gene>
<accession>A0A7K0DQL7</accession>
<dbReference type="EMBL" id="WEGI01000007">
    <property type="protein sequence ID" value="MQY27878.1"/>
    <property type="molecule type" value="Genomic_DNA"/>
</dbReference>
<proteinExistence type="predicted"/>
<evidence type="ECO:0008006" key="3">
    <source>
        <dbReference type="Google" id="ProtNLM"/>
    </source>
</evidence>
<sequence length="71" mass="8104">MATRMTIILPDEIAVRLKSVAGEGKMSDYVAKAVRQKMLEDDLRHLAAWEDERGGPDLTFYEESERGFDDE</sequence>
<keyword evidence="2" id="KW-1185">Reference proteome</keyword>
<evidence type="ECO:0000313" key="1">
    <source>
        <dbReference type="EMBL" id="MQY27878.1"/>
    </source>
</evidence>
<name>A0A7K0DQL7_9NOCA</name>
<organism evidence="1 2">
    <name type="scientific">Nocardia aurantia</name>
    <dbReference type="NCBI Taxonomy" id="2585199"/>
    <lineage>
        <taxon>Bacteria</taxon>
        <taxon>Bacillati</taxon>
        <taxon>Actinomycetota</taxon>
        <taxon>Actinomycetes</taxon>
        <taxon>Mycobacteriales</taxon>
        <taxon>Nocardiaceae</taxon>
        <taxon>Nocardia</taxon>
    </lineage>
</organism>